<dbReference type="OrthoDB" id="288736at2"/>
<dbReference type="AlphaFoldDB" id="Q7UIK2"/>
<dbReference type="InParanoid" id="Q7UIK2"/>
<name>Q7UIK2_RHOBA</name>
<proteinExistence type="predicted"/>
<accession>Q7UIK2</accession>
<keyword evidence="2" id="KW-1185">Reference proteome</keyword>
<dbReference type="STRING" id="243090.RB12479"/>
<dbReference type="EMBL" id="BX294155">
    <property type="protein sequence ID" value="CAD77612.1"/>
    <property type="molecule type" value="Genomic_DNA"/>
</dbReference>
<sequence length="190" mass="21697">MSSSTDSSMLSDTTVPLRFVVLHHRVPKLSDEHPSTSDTVCRGDHLDWMFEVASGSELWTFATPVINLNSTILESTSPRTDHKIPTTRLPDHRREYLHYEGPISNNRGNVTQIACGTHQAIQAAWEPDSDENVFRTNVVMERIVDLKSPNELQKFQLVFQRGHWYCDSDSSERVRKMAGVVWDGFLTIQR</sequence>
<dbReference type="Proteomes" id="UP000001025">
    <property type="component" value="Chromosome"/>
</dbReference>
<reference evidence="1 2" key="1">
    <citation type="journal article" date="2003" name="Proc. Natl. Acad. Sci. U.S.A.">
        <title>Complete genome sequence of the marine planctomycete Pirellula sp. strain 1.</title>
        <authorList>
            <person name="Gloeckner F.O."/>
            <person name="Kube M."/>
            <person name="Bauer M."/>
            <person name="Teeling H."/>
            <person name="Lombardot T."/>
            <person name="Ludwig W."/>
            <person name="Gade D."/>
            <person name="Beck A."/>
            <person name="Borzym K."/>
            <person name="Heitmann K."/>
            <person name="Rabus R."/>
            <person name="Schlesner H."/>
            <person name="Amann R."/>
            <person name="Reinhardt R."/>
        </authorList>
    </citation>
    <scope>NUCLEOTIDE SEQUENCE [LARGE SCALE GENOMIC DNA]</scope>
    <source>
        <strain evidence="2">DSM 10527 / NCIMB 13988 / SH1</strain>
    </source>
</reference>
<dbReference type="EnsemblBacteria" id="CAD77612">
    <property type="protein sequence ID" value="CAD77612"/>
    <property type="gene ID" value="RB12479"/>
</dbReference>
<gene>
    <name evidence="1" type="ordered locus">RB12479</name>
</gene>
<dbReference type="HOGENOM" id="CLU_1426975_0_0_0"/>
<protein>
    <submittedName>
        <fullName evidence="1">Uncharacterized protein</fullName>
    </submittedName>
</protein>
<evidence type="ECO:0000313" key="2">
    <source>
        <dbReference type="Proteomes" id="UP000001025"/>
    </source>
</evidence>
<dbReference type="KEGG" id="rba:RB12479"/>
<organism evidence="1 2">
    <name type="scientific">Rhodopirellula baltica (strain DSM 10527 / NCIMB 13988 / SH1)</name>
    <dbReference type="NCBI Taxonomy" id="243090"/>
    <lineage>
        <taxon>Bacteria</taxon>
        <taxon>Pseudomonadati</taxon>
        <taxon>Planctomycetota</taxon>
        <taxon>Planctomycetia</taxon>
        <taxon>Pirellulales</taxon>
        <taxon>Pirellulaceae</taxon>
        <taxon>Rhodopirellula</taxon>
    </lineage>
</organism>
<evidence type="ECO:0000313" key="1">
    <source>
        <dbReference type="EMBL" id="CAD77612.1"/>
    </source>
</evidence>